<keyword evidence="6 7" id="KW-0408">Iron</keyword>
<evidence type="ECO:0000313" key="10">
    <source>
        <dbReference type="Proteomes" id="UP001286456"/>
    </source>
</evidence>
<gene>
    <name evidence="9" type="ORF">B0T19DRAFT_24102</name>
</gene>
<comment type="cofactor">
    <cofactor evidence="1 7">
        <name>heme</name>
        <dbReference type="ChEBI" id="CHEBI:30413"/>
    </cofactor>
</comment>
<comment type="caution">
    <text evidence="9">The sequence shown here is derived from an EMBL/GenBank/DDBJ whole genome shotgun (WGS) entry which is preliminary data.</text>
</comment>
<dbReference type="AlphaFoldDB" id="A0AAE0MKY4"/>
<reference evidence="9" key="1">
    <citation type="journal article" date="2023" name="Mol. Phylogenet. Evol.">
        <title>Genome-scale phylogeny and comparative genomics of the fungal order Sordariales.</title>
        <authorList>
            <person name="Hensen N."/>
            <person name="Bonometti L."/>
            <person name="Westerberg I."/>
            <person name="Brannstrom I.O."/>
            <person name="Guillou S."/>
            <person name="Cros-Aarteil S."/>
            <person name="Calhoun S."/>
            <person name="Haridas S."/>
            <person name="Kuo A."/>
            <person name="Mondo S."/>
            <person name="Pangilinan J."/>
            <person name="Riley R."/>
            <person name="LaButti K."/>
            <person name="Andreopoulos B."/>
            <person name="Lipzen A."/>
            <person name="Chen C."/>
            <person name="Yan M."/>
            <person name="Daum C."/>
            <person name="Ng V."/>
            <person name="Clum A."/>
            <person name="Steindorff A."/>
            <person name="Ohm R.A."/>
            <person name="Martin F."/>
            <person name="Silar P."/>
            <person name="Natvig D.O."/>
            <person name="Lalanne C."/>
            <person name="Gautier V."/>
            <person name="Ament-Velasquez S.L."/>
            <person name="Kruys A."/>
            <person name="Hutchinson M.I."/>
            <person name="Powell A.J."/>
            <person name="Barry K."/>
            <person name="Miller A.N."/>
            <person name="Grigoriev I.V."/>
            <person name="Debuchy R."/>
            <person name="Gladieux P."/>
            <person name="Hiltunen Thoren M."/>
            <person name="Johannesson H."/>
        </authorList>
    </citation>
    <scope>NUCLEOTIDE SEQUENCE</scope>
    <source>
        <strain evidence="9">SMH4131-1</strain>
    </source>
</reference>
<dbReference type="GO" id="GO:0020037">
    <property type="term" value="F:heme binding"/>
    <property type="evidence" value="ECO:0007669"/>
    <property type="project" value="InterPro"/>
</dbReference>
<feature type="binding site" description="axial binding residue" evidence="7">
    <location>
        <position position="445"/>
    </location>
    <ligand>
        <name>heme</name>
        <dbReference type="ChEBI" id="CHEBI:30413"/>
    </ligand>
    <ligandPart>
        <name>Fe</name>
        <dbReference type="ChEBI" id="CHEBI:18248"/>
    </ligandPart>
</feature>
<dbReference type="PROSITE" id="PS00086">
    <property type="entry name" value="CYTOCHROME_P450"/>
    <property type="match status" value="1"/>
</dbReference>
<dbReference type="InterPro" id="IPR001128">
    <property type="entry name" value="Cyt_P450"/>
</dbReference>
<dbReference type="EMBL" id="JAUEPO010000001">
    <property type="protein sequence ID" value="KAK3335945.1"/>
    <property type="molecule type" value="Genomic_DNA"/>
</dbReference>
<reference evidence="9" key="2">
    <citation type="submission" date="2023-06" db="EMBL/GenBank/DDBJ databases">
        <authorList>
            <consortium name="Lawrence Berkeley National Laboratory"/>
            <person name="Haridas S."/>
            <person name="Hensen N."/>
            <person name="Bonometti L."/>
            <person name="Westerberg I."/>
            <person name="Brannstrom I.O."/>
            <person name="Guillou S."/>
            <person name="Cros-Aarteil S."/>
            <person name="Calhoun S."/>
            <person name="Kuo A."/>
            <person name="Mondo S."/>
            <person name="Pangilinan J."/>
            <person name="Riley R."/>
            <person name="Labutti K."/>
            <person name="Andreopoulos B."/>
            <person name="Lipzen A."/>
            <person name="Chen C."/>
            <person name="Yanf M."/>
            <person name="Daum C."/>
            <person name="Ng V."/>
            <person name="Clum A."/>
            <person name="Steindorff A."/>
            <person name="Ohm R."/>
            <person name="Martin F."/>
            <person name="Silar P."/>
            <person name="Natvig D."/>
            <person name="Lalanne C."/>
            <person name="Gautier V."/>
            <person name="Ament-Velasquez S.L."/>
            <person name="Kruys A."/>
            <person name="Hutchinson M.I."/>
            <person name="Powell A.J."/>
            <person name="Barry K."/>
            <person name="Miller A.N."/>
            <person name="Grigoriev I.V."/>
            <person name="Debuchy R."/>
            <person name="Gladieux P."/>
            <person name="Thoren M.H."/>
            <person name="Johannesson H."/>
        </authorList>
    </citation>
    <scope>NUCLEOTIDE SEQUENCE</scope>
    <source>
        <strain evidence="9">SMH4131-1</strain>
    </source>
</reference>
<protein>
    <submittedName>
        <fullName evidence="9">Cytochrome P450</fullName>
    </submittedName>
</protein>
<sequence length="502" mass="56651">MDTMGDMGLFYIVGAAVALLSLAMSFSGSFTLRSKLSHLPGPWYSKYTDLVLLYQWLRGNRSVYVHNLHARYGPVVRISPREADLCDIDAKRIIYSTKETFVKSSFYELLAGNSGESVFTTRDIDIHRKYRRMLSQPLSESSLKTVEPIVRSRVDLAIKRMGEVMQTQGAVDVFKWAFFMATDVIGELTFGESFKTLEKGEATEYVLTLQKIGKAGAIRSAFPRLVKFLLRFRIPTPIDALNLPVAVTIDLKKYAVESLQRYYRLVKADDVSLQQTLFTKVFKAEEEERLTFDEIVDNARTYLIAGSDTTAVSLTYLIWSVCSHKQVQERLVEEVRTALPADDDDFADHDLTQLPYLNAVIEETLRLYSAAPSGLPRVVPAEGADLSGYYFPPGVIVTSQAYSMHRAPETFPDPYVFNPDRWLDGNVTKNMRDSFMPFGGGSRVCIGLHLARMELRLASTLFFRNFPHAKVSSKQNMSSADMVPTIFFILFPQGKRCLIEAS</sequence>
<dbReference type="CDD" id="cd11059">
    <property type="entry name" value="CYP_fungal"/>
    <property type="match status" value="1"/>
</dbReference>
<dbReference type="GO" id="GO:0004497">
    <property type="term" value="F:monooxygenase activity"/>
    <property type="evidence" value="ECO:0007669"/>
    <property type="project" value="UniProtKB-KW"/>
</dbReference>
<dbReference type="GO" id="GO:0016705">
    <property type="term" value="F:oxidoreductase activity, acting on paired donors, with incorporation or reduction of molecular oxygen"/>
    <property type="evidence" value="ECO:0007669"/>
    <property type="project" value="InterPro"/>
</dbReference>
<dbReference type="GO" id="GO:0005506">
    <property type="term" value="F:iron ion binding"/>
    <property type="evidence" value="ECO:0007669"/>
    <property type="project" value="InterPro"/>
</dbReference>
<dbReference type="InterPro" id="IPR017972">
    <property type="entry name" value="Cyt_P450_CS"/>
</dbReference>
<keyword evidence="3 7" id="KW-0349">Heme</keyword>
<evidence type="ECO:0000313" key="9">
    <source>
        <dbReference type="EMBL" id="KAK3335945.1"/>
    </source>
</evidence>
<evidence type="ECO:0000256" key="1">
    <source>
        <dbReference type="ARBA" id="ARBA00001971"/>
    </source>
</evidence>
<evidence type="ECO:0000256" key="4">
    <source>
        <dbReference type="ARBA" id="ARBA00022723"/>
    </source>
</evidence>
<dbReference type="InterPro" id="IPR050121">
    <property type="entry name" value="Cytochrome_P450_monoxygenase"/>
</dbReference>
<dbReference type="PRINTS" id="PR00385">
    <property type="entry name" value="P450"/>
</dbReference>
<evidence type="ECO:0000256" key="8">
    <source>
        <dbReference type="RuleBase" id="RU000461"/>
    </source>
</evidence>
<keyword evidence="10" id="KW-1185">Reference proteome</keyword>
<dbReference type="Pfam" id="PF00067">
    <property type="entry name" value="p450"/>
    <property type="match status" value="1"/>
</dbReference>
<evidence type="ECO:0000256" key="7">
    <source>
        <dbReference type="PIRSR" id="PIRSR602401-1"/>
    </source>
</evidence>
<dbReference type="InterPro" id="IPR036396">
    <property type="entry name" value="Cyt_P450_sf"/>
</dbReference>
<dbReference type="PANTHER" id="PTHR24305">
    <property type="entry name" value="CYTOCHROME P450"/>
    <property type="match status" value="1"/>
</dbReference>
<evidence type="ECO:0000256" key="6">
    <source>
        <dbReference type="ARBA" id="ARBA00023004"/>
    </source>
</evidence>
<dbReference type="PRINTS" id="PR00463">
    <property type="entry name" value="EP450I"/>
</dbReference>
<evidence type="ECO:0000256" key="3">
    <source>
        <dbReference type="ARBA" id="ARBA00022617"/>
    </source>
</evidence>
<dbReference type="InterPro" id="IPR002401">
    <property type="entry name" value="Cyt_P450_E_grp-I"/>
</dbReference>
<keyword evidence="4 7" id="KW-0479">Metal-binding</keyword>
<keyword evidence="5 8" id="KW-0560">Oxidoreductase</keyword>
<accession>A0AAE0MKY4</accession>
<proteinExistence type="inferred from homology"/>
<dbReference type="Proteomes" id="UP001286456">
    <property type="component" value="Unassembled WGS sequence"/>
</dbReference>
<evidence type="ECO:0000256" key="5">
    <source>
        <dbReference type="ARBA" id="ARBA00023002"/>
    </source>
</evidence>
<evidence type="ECO:0000256" key="2">
    <source>
        <dbReference type="ARBA" id="ARBA00010617"/>
    </source>
</evidence>
<dbReference type="PANTHER" id="PTHR24305:SF96">
    <property type="entry name" value="CYTOCHROME P450 MONOOXYGENASE STCB-RELATED"/>
    <property type="match status" value="1"/>
</dbReference>
<organism evidence="9 10">
    <name type="scientific">Cercophora scortea</name>
    <dbReference type="NCBI Taxonomy" id="314031"/>
    <lineage>
        <taxon>Eukaryota</taxon>
        <taxon>Fungi</taxon>
        <taxon>Dikarya</taxon>
        <taxon>Ascomycota</taxon>
        <taxon>Pezizomycotina</taxon>
        <taxon>Sordariomycetes</taxon>
        <taxon>Sordariomycetidae</taxon>
        <taxon>Sordariales</taxon>
        <taxon>Lasiosphaeriaceae</taxon>
        <taxon>Cercophora</taxon>
    </lineage>
</organism>
<name>A0AAE0MKY4_9PEZI</name>
<dbReference type="SUPFAM" id="SSF48264">
    <property type="entry name" value="Cytochrome P450"/>
    <property type="match status" value="1"/>
</dbReference>
<keyword evidence="8" id="KW-0503">Monooxygenase</keyword>
<comment type="similarity">
    <text evidence="2 8">Belongs to the cytochrome P450 family.</text>
</comment>
<dbReference type="Gene3D" id="1.10.630.10">
    <property type="entry name" value="Cytochrome P450"/>
    <property type="match status" value="1"/>
</dbReference>